<comment type="caution">
    <text evidence="1">The sequence shown here is derived from an EMBL/GenBank/DDBJ whole genome shotgun (WGS) entry which is preliminary data.</text>
</comment>
<sequence>MFKINKNGIITIVMTTDQWQKTKDLIMDRFKIENSSIETFELENSDPPATESVETIEFVKDGLRFRLEYIIRPRMLDKKTNYSNRIGGQVQVKMRYDLTDLYGSLHVYRWQSEDWQELDKNILFASQNN</sequence>
<organism evidence="1 2">
    <name type="scientific">Candidatus Komeilibacteria bacterium CG_4_10_14_0_2_um_filter_37_10</name>
    <dbReference type="NCBI Taxonomy" id="1974470"/>
    <lineage>
        <taxon>Bacteria</taxon>
        <taxon>Candidatus Komeiliibacteriota</taxon>
    </lineage>
</organism>
<protein>
    <submittedName>
        <fullName evidence="1">Uncharacterized protein</fullName>
    </submittedName>
</protein>
<evidence type="ECO:0000313" key="1">
    <source>
        <dbReference type="EMBL" id="PIZ99743.1"/>
    </source>
</evidence>
<reference evidence="2" key="1">
    <citation type="submission" date="2017-09" db="EMBL/GenBank/DDBJ databases">
        <title>Depth-based differentiation of microbial function through sediment-hosted aquifers and enrichment of novel symbionts in the deep terrestrial subsurface.</title>
        <authorList>
            <person name="Probst A.J."/>
            <person name="Ladd B."/>
            <person name="Jarett J.K."/>
            <person name="Geller-Mcgrath D.E."/>
            <person name="Sieber C.M.K."/>
            <person name="Emerson J.B."/>
            <person name="Anantharaman K."/>
            <person name="Thomas B.C."/>
            <person name="Malmstrom R."/>
            <person name="Stieglmeier M."/>
            <person name="Klingl A."/>
            <person name="Woyke T."/>
            <person name="Ryan C.M."/>
            <person name="Banfield J.F."/>
        </authorList>
    </citation>
    <scope>NUCLEOTIDE SEQUENCE [LARGE SCALE GENOMIC DNA]</scope>
</reference>
<dbReference type="EMBL" id="PFPO01000013">
    <property type="protein sequence ID" value="PIZ99743.1"/>
    <property type="molecule type" value="Genomic_DNA"/>
</dbReference>
<accession>A0A2M7VGA4</accession>
<dbReference type="AlphaFoldDB" id="A0A2M7VGA4"/>
<dbReference type="Proteomes" id="UP000230405">
    <property type="component" value="Unassembled WGS sequence"/>
</dbReference>
<proteinExistence type="predicted"/>
<evidence type="ECO:0000313" key="2">
    <source>
        <dbReference type="Proteomes" id="UP000230405"/>
    </source>
</evidence>
<gene>
    <name evidence="1" type="ORF">COX77_00695</name>
</gene>
<name>A0A2M7VGA4_9BACT</name>